<dbReference type="FunFam" id="3.30.70.1230:FF:000015">
    <property type="entry name" value="Guanylate cyclase"/>
    <property type="match status" value="1"/>
</dbReference>
<comment type="caution">
    <text evidence="10">The sequence shown here is derived from an EMBL/GenBank/DDBJ whole genome shotgun (WGS) entry which is preliminary data.</text>
</comment>
<dbReference type="Gene3D" id="3.30.70.1230">
    <property type="entry name" value="Nucleotide cyclase"/>
    <property type="match status" value="1"/>
</dbReference>
<proteinExistence type="predicted"/>
<evidence type="ECO:0000256" key="1">
    <source>
        <dbReference type="ARBA" id="ARBA00004370"/>
    </source>
</evidence>
<dbReference type="PANTHER" id="PTHR11920">
    <property type="entry name" value="GUANYLYL CYCLASE"/>
    <property type="match status" value="1"/>
</dbReference>
<dbReference type="AlphaFoldDB" id="A0A9X6RN13"/>
<keyword evidence="11" id="KW-1185">Reference proteome</keyword>
<evidence type="ECO:0000256" key="5">
    <source>
        <dbReference type="ARBA" id="ARBA00023136"/>
    </source>
</evidence>
<name>A0A9X6RN13_HYPEX</name>
<dbReference type="Proteomes" id="UP000192578">
    <property type="component" value="Unassembled WGS sequence"/>
</dbReference>
<keyword evidence="7" id="KW-0456">Lyase</keyword>
<dbReference type="Pfam" id="PF00211">
    <property type="entry name" value="Guanylate_cyc"/>
    <property type="match status" value="1"/>
</dbReference>
<evidence type="ECO:0000313" key="10">
    <source>
        <dbReference type="EMBL" id="OWA54019.1"/>
    </source>
</evidence>
<dbReference type="EMBL" id="MTYJ01000365">
    <property type="protein sequence ID" value="OWA54019.1"/>
    <property type="molecule type" value="Genomic_DNA"/>
</dbReference>
<evidence type="ECO:0000259" key="9">
    <source>
        <dbReference type="PROSITE" id="PS50125"/>
    </source>
</evidence>
<keyword evidence="10" id="KW-0675">Receptor</keyword>
<keyword evidence="5 8" id="KW-0472">Membrane</keyword>
<evidence type="ECO:0000256" key="8">
    <source>
        <dbReference type="SAM" id="Phobius"/>
    </source>
</evidence>
<keyword evidence="2 8" id="KW-0812">Transmembrane</keyword>
<dbReference type="PANTHER" id="PTHR11920:SF499">
    <property type="entry name" value="GUANYLATE CYCLASE DOMAIN-CONTAINING PROTEIN"/>
    <property type="match status" value="1"/>
</dbReference>
<dbReference type="InterPro" id="IPR001054">
    <property type="entry name" value="A/G_cyclase"/>
</dbReference>
<evidence type="ECO:0000256" key="3">
    <source>
        <dbReference type="ARBA" id="ARBA00022741"/>
    </source>
</evidence>
<dbReference type="InterPro" id="IPR029787">
    <property type="entry name" value="Nucleotide_cyclase"/>
</dbReference>
<reference evidence="11" key="1">
    <citation type="submission" date="2017-01" db="EMBL/GenBank/DDBJ databases">
        <title>Comparative genomics of anhydrobiosis in the tardigrade Hypsibius dujardini.</title>
        <authorList>
            <person name="Yoshida Y."/>
            <person name="Koutsovoulos G."/>
            <person name="Laetsch D."/>
            <person name="Stevens L."/>
            <person name="Kumar S."/>
            <person name="Horikawa D."/>
            <person name="Ishino K."/>
            <person name="Komine S."/>
            <person name="Tomita M."/>
            <person name="Blaxter M."/>
            <person name="Arakawa K."/>
        </authorList>
    </citation>
    <scope>NUCLEOTIDE SEQUENCE [LARGE SCALE GENOMIC DNA]</scope>
    <source>
        <strain evidence="11">Z151</strain>
    </source>
</reference>
<keyword evidence="4 8" id="KW-1133">Transmembrane helix</keyword>
<dbReference type="SMART" id="SM00044">
    <property type="entry name" value="CYCc"/>
    <property type="match status" value="1"/>
</dbReference>
<feature type="transmembrane region" description="Helical" evidence="8">
    <location>
        <begin position="34"/>
        <end position="56"/>
    </location>
</feature>
<dbReference type="OrthoDB" id="1890790at2759"/>
<organism evidence="10 11">
    <name type="scientific">Hypsibius exemplaris</name>
    <name type="common">Freshwater tardigrade</name>
    <dbReference type="NCBI Taxonomy" id="2072580"/>
    <lineage>
        <taxon>Eukaryota</taxon>
        <taxon>Metazoa</taxon>
        <taxon>Ecdysozoa</taxon>
        <taxon>Tardigrada</taxon>
        <taxon>Eutardigrada</taxon>
        <taxon>Parachela</taxon>
        <taxon>Hypsibioidea</taxon>
        <taxon>Hypsibiidae</taxon>
        <taxon>Hypsibius</taxon>
    </lineage>
</organism>
<gene>
    <name evidence="10" type="ORF">BV898_18442</name>
</gene>
<comment type="subcellular location">
    <subcellularLocation>
        <location evidence="1">Membrane</location>
    </subcellularLocation>
</comment>
<accession>A0A9X6RN13</accession>
<dbReference type="GO" id="GO:0004016">
    <property type="term" value="F:adenylate cyclase activity"/>
    <property type="evidence" value="ECO:0007669"/>
    <property type="project" value="TreeGrafter"/>
</dbReference>
<dbReference type="GO" id="GO:0005886">
    <property type="term" value="C:plasma membrane"/>
    <property type="evidence" value="ECO:0007669"/>
    <property type="project" value="TreeGrafter"/>
</dbReference>
<evidence type="ECO:0000256" key="7">
    <source>
        <dbReference type="ARBA" id="ARBA00023239"/>
    </source>
</evidence>
<evidence type="ECO:0000256" key="4">
    <source>
        <dbReference type="ARBA" id="ARBA00022989"/>
    </source>
</evidence>
<dbReference type="SUPFAM" id="SSF55073">
    <property type="entry name" value="Nucleotide cyclase"/>
    <property type="match status" value="1"/>
</dbReference>
<evidence type="ECO:0000256" key="2">
    <source>
        <dbReference type="ARBA" id="ARBA00022692"/>
    </source>
</evidence>
<dbReference type="CDD" id="cd07302">
    <property type="entry name" value="CHD"/>
    <property type="match status" value="1"/>
</dbReference>
<dbReference type="GO" id="GO:0004383">
    <property type="term" value="F:guanylate cyclase activity"/>
    <property type="evidence" value="ECO:0007669"/>
    <property type="project" value="TreeGrafter"/>
</dbReference>
<dbReference type="GO" id="GO:0000166">
    <property type="term" value="F:nucleotide binding"/>
    <property type="evidence" value="ECO:0007669"/>
    <property type="project" value="UniProtKB-KW"/>
</dbReference>
<dbReference type="GO" id="GO:0035556">
    <property type="term" value="P:intracellular signal transduction"/>
    <property type="evidence" value="ECO:0007669"/>
    <property type="project" value="InterPro"/>
</dbReference>
<dbReference type="Gene3D" id="6.10.250.780">
    <property type="match status" value="1"/>
</dbReference>
<sequence length="313" mass="34941">MTTYIDLISGLETNLVGIIQEQLDVQIVNAQGDFVQAMALLIVVVVCCPPLCLWYVQSVNKINRVIANSAKTLANQTKTLAAERRRGEKLLHRMLPPFIADALKRGDTVSAEHFEATTIYFSDIVGFTKISARSTPLQIVDLLNSLYSKFDGELDAHDVYKVETIGDAYMVVSGLPRRNGDEHAKEIAGLALDLRRIVEKFDIRHLPGEQLKIRIGLHTGPVLAGVVGRKMPRYCLFGSTVVRAEAIEQTGLPLKIHVSQECKLLLDRIGGFEISLRELAFIPEEVLMTKGQQSDTFWLNGRRSQKEQFILGR</sequence>
<evidence type="ECO:0000313" key="11">
    <source>
        <dbReference type="Proteomes" id="UP000192578"/>
    </source>
</evidence>
<dbReference type="GO" id="GO:0007168">
    <property type="term" value="P:receptor guanylyl cyclase signaling pathway"/>
    <property type="evidence" value="ECO:0007669"/>
    <property type="project" value="TreeGrafter"/>
</dbReference>
<dbReference type="GO" id="GO:0001653">
    <property type="term" value="F:peptide receptor activity"/>
    <property type="evidence" value="ECO:0007669"/>
    <property type="project" value="TreeGrafter"/>
</dbReference>
<keyword evidence="6" id="KW-0325">Glycoprotein</keyword>
<dbReference type="PROSITE" id="PS50125">
    <property type="entry name" value="GUANYLATE_CYCLASE_2"/>
    <property type="match status" value="1"/>
</dbReference>
<evidence type="ECO:0000256" key="6">
    <source>
        <dbReference type="ARBA" id="ARBA00023180"/>
    </source>
</evidence>
<protein>
    <submittedName>
        <fullName evidence="10">Atrial natriuretic peptide receptor 1</fullName>
    </submittedName>
</protein>
<dbReference type="InterPro" id="IPR050401">
    <property type="entry name" value="Cyclic_nucleotide_synthase"/>
</dbReference>
<feature type="domain" description="Guanylate cyclase" evidence="9">
    <location>
        <begin position="118"/>
        <end position="248"/>
    </location>
</feature>
<keyword evidence="3" id="KW-0547">Nucleotide-binding</keyword>